<feature type="non-terminal residue" evidence="1">
    <location>
        <position position="1"/>
    </location>
</feature>
<dbReference type="AlphaFoldDB" id="A0A392UHP3"/>
<comment type="caution">
    <text evidence="1">The sequence shown here is derived from an EMBL/GenBank/DDBJ whole genome shotgun (WGS) entry which is preliminary data.</text>
</comment>
<evidence type="ECO:0000313" key="1">
    <source>
        <dbReference type="EMBL" id="MCI72227.1"/>
    </source>
</evidence>
<accession>A0A392UHP3</accession>
<evidence type="ECO:0000313" key="2">
    <source>
        <dbReference type="Proteomes" id="UP000265520"/>
    </source>
</evidence>
<dbReference type="Proteomes" id="UP000265520">
    <property type="component" value="Unassembled WGS sequence"/>
</dbReference>
<reference evidence="1 2" key="1">
    <citation type="journal article" date="2018" name="Front. Plant Sci.">
        <title>Red Clover (Trifolium pratense) and Zigzag Clover (T. medium) - A Picture of Genomic Similarities and Differences.</title>
        <authorList>
            <person name="Dluhosova J."/>
            <person name="Istvanek J."/>
            <person name="Nedelnik J."/>
            <person name="Repkova J."/>
        </authorList>
    </citation>
    <scope>NUCLEOTIDE SEQUENCE [LARGE SCALE GENOMIC DNA]</scope>
    <source>
        <strain evidence="2">cv. 10/8</strain>
        <tissue evidence="1">Leaf</tissue>
    </source>
</reference>
<proteinExistence type="predicted"/>
<dbReference type="EMBL" id="LXQA010813538">
    <property type="protein sequence ID" value="MCI72227.1"/>
    <property type="molecule type" value="Genomic_DNA"/>
</dbReference>
<organism evidence="1 2">
    <name type="scientific">Trifolium medium</name>
    <dbReference type="NCBI Taxonomy" id="97028"/>
    <lineage>
        <taxon>Eukaryota</taxon>
        <taxon>Viridiplantae</taxon>
        <taxon>Streptophyta</taxon>
        <taxon>Embryophyta</taxon>
        <taxon>Tracheophyta</taxon>
        <taxon>Spermatophyta</taxon>
        <taxon>Magnoliopsida</taxon>
        <taxon>eudicotyledons</taxon>
        <taxon>Gunneridae</taxon>
        <taxon>Pentapetalae</taxon>
        <taxon>rosids</taxon>
        <taxon>fabids</taxon>
        <taxon>Fabales</taxon>
        <taxon>Fabaceae</taxon>
        <taxon>Papilionoideae</taxon>
        <taxon>50 kb inversion clade</taxon>
        <taxon>NPAAA clade</taxon>
        <taxon>Hologalegina</taxon>
        <taxon>IRL clade</taxon>
        <taxon>Trifolieae</taxon>
        <taxon>Trifolium</taxon>
    </lineage>
</organism>
<sequence length="37" mass="4276">DREYNQHHPQQQAQAGQDLAEIIIDLLVPVVPYVLYT</sequence>
<name>A0A392UHP3_9FABA</name>
<keyword evidence="2" id="KW-1185">Reference proteome</keyword>
<protein>
    <submittedName>
        <fullName evidence="1">Uncharacterized protein</fullName>
    </submittedName>
</protein>